<evidence type="ECO:0000313" key="8">
    <source>
        <dbReference type="RefSeq" id="XP_018439100.1"/>
    </source>
</evidence>
<evidence type="ECO:0000256" key="1">
    <source>
        <dbReference type="ARBA" id="ARBA00004604"/>
    </source>
</evidence>
<dbReference type="GO" id="GO:0032040">
    <property type="term" value="C:small-subunit processome"/>
    <property type="evidence" value="ECO:0007669"/>
    <property type="project" value="InterPro"/>
</dbReference>
<name>A0A6J0JTT2_RAPSA</name>
<dbReference type="GO" id="GO:0031428">
    <property type="term" value="C:box C/D methylation guide snoRNP complex"/>
    <property type="evidence" value="ECO:0007669"/>
    <property type="project" value="InterPro"/>
</dbReference>
<evidence type="ECO:0000313" key="7">
    <source>
        <dbReference type="Proteomes" id="UP000504610"/>
    </source>
</evidence>
<organism evidence="7 8">
    <name type="scientific">Raphanus sativus</name>
    <name type="common">Radish</name>
    <name type="synonym">Raphanus raphanistrum var. sativus</name>
    <dbReference type="NCBI Taxonomy" id="3726"/>
    <lineage>
        <taxon>Eukaryota</taxon>
        <taxon>Viridiplantae</taxon>
        <taxon>Streptophyta</taxon>
        <taxon>Embryophyta</taxon>
        <taxon>Tracheophyta</taxon>
        <taxon>Spermatophyta</taxon>
        <taxon>Magnoliopsida</taxon>
        <taxon>eudicotyledons</taxon>
        <taxon>Gunneridae</taxon>
        <taxon>Pentapetalae</taxon>
        <taxon>rosids</taxon>
        <taxon>malvids</taxon>
        <taxon>Brassicales</taxon>
        <taxon>Brassicaceae</taxon>
        <taxon>Brassiceae</taxon>
        <taxon>Raphanus</taxon>
    </lineage>
</organism>
<dbReference type="PANTHER" id="PTHR10894:SF31">
    <property type="entry name" value="NOP DOMAIN-CONTAINING PROTEIN"/>
    <property type="match status" value="1"/>
</dbReference>
<reference evidence="8 9" key="2">
    <citation type="submission" date="2025-04" db="UniProtKB">
        <authorList>
            <consortium name="RefSeq"/>
        </authorList>
    </citation>
    <scope>IDENTIFICATION</scope>
    <source>
        <tissue evidence="8 9">Leaf</tissue>
    </source>
</reference>
<dbReference type="Proteomes" id="UP000504610">
    <property type="component" value="Chromosome 6"/>
</dbReference>
<protein>
    <recommendedName>
        <fullName evidence="5">Nucleolar protein 56</fullName>
    </recommendedName>
</protein>
<dbReference type="Pfam" id="PF01798">
    <property type="entry name" value="Nop"/>
    <property type="match status" value="1"/>
</dbReference>
<evidence type="ECO:0000313" key="9">
    <source>
        <dbReference type="RefSeq" id="XP_056844943.1"/>
    </source>
</evidence>
<dbReference type="GO" id="GO:0030515">
    <property type="term" value="F:snoRNA binding"/>
    <property type="evidence" value="ECO:0007669"/>
    <property type="project" value="InterPro"/>
</dbReference>
<accession>A0A6J0JTT2</accession>
<evidence type="ECO:0000256" key="3">
    <source>
        <dbReference type="ARBA" id="ARBA00022517"/>
    </source>
</evidence>
<sequence length="466" mass="52343">MTMYVLYESSSGYALFNVHGINVIGQNVEAVLSSVSDFTRFGQIVKLTAFHPPQTAQDALNQINAISEGYMSEELRSFLELNLPKVKEGEEPKFSLGVYDPKLGSCISECTKIPCQSNEFVQELLRGVRQHFDRFINDVKPGDLEKSQHGVARTYSRAKFNDNKEDHMVIQTISLLDTLDKDINLYAMSTREWYSWHFPELEKIVNDNYMYAQVTKIVEDKSKLSEAYVPMLTEVFGGDEDKAREVVKAGQASFGLDLSPIDLINVKTFAKGVIDLTDYRKQLYDYLVVKVNNVAPNLAALIGETVAARLISHAGSLRNLAMFPSSTLQIVGAEKALSRALRTKGKTPKHGLIFHSSFIGRATGRNKGRIARFLASKCSIAARVDYFGDHSSRDFGEKLRGQVEARLHSVHVMEEALEDSISKEFSEKLRGQLEERLDSLDNVDVMEELLEDYVMVDAPEEEKQSS</sequence>
<keyword evidence="7" id="KW-1185">Reference proteome</keyword>
<dbReference type="PROSITE" id="PS51358">
    <property type="entry name" value="NOP"/>
    <property type="match status" value="1"/>
</dbReference>
<reference evidence="7" key="1">
    <citation type="journal article" date="2019" name="Database">
        <title>The radish genome database (RadishGD): an integrated information resource for radish genomics.</title>
        <authorList>
            <person name="Yu H.J."/>
            <person name="Baek S."/>
            <person name="Lee Y.J."/>
            <person name="Cho A."/>
            <person name="Mun J.H."/>
        </authorList>
    </citation>
    <scope>NUCLEOTIDE SEQUENCE [LARGE SCALE GENOMIC DNA]</scope>
    <source>
        <strain evidence="7">cv. WK10039</strain>
    </source>
</reference>
<dbReference type="RefSeq" id="XP_018439100.1">
    <property type="nucleotide sequence ID" value="XM_018583598.2"/>
</dbReference>
<dbReference type="OrthoDB" id="6780543at2759"/>
<dbReference type="InterPro" id="IPR002687">
    <property type="entry name" value="Nop_dom"/>
</dbReference>
<comment type="subcellular location">
    <subcellularLocation>
        <location evidence="1">Nucleus</location>
        <location evidence="1">Nucleolus</location>
    </subcellularLocation>
</comment>
<dbReference type="InterPro" id="IPR012974">
    <property type="entry name" value="NOP58/56_N"/>
</dbReference>
<dbReference type="SUPFAM" id="SSF89124">
    <property type="entry name" value="Nop domain"/>
    <property type="match status" value="1"/>
</dbReference>
<gene>
    <name evidence="8" type="primary">LOC108811543</name>
    <name evidence="9" type="synonym">LOC130496674</name>
</gene>
<evidence type="ECO:0000256" key="4">
    <source>
        <dbReference type="ARBA" id="ARBA00023242"/>
    </source>
</evidence>
<dbReference type="AlphaFoldDB" id="A0A6J0JTT2"/>
<dbReference type="Pfam" id="PF08156">
    <property type="entry name" value="NOP5NT"/>
    <property type="match status" value="1"/>
</dbReference>
<dbReference type="FunFam" id="1.10.246.90:FF:000001">
    <property type="entry name" value="Nucleolar protein 56"/>
    <property type="match status" value="1"/>
</dbReference>
<dbReference type="SMART" id="SM00931">
    <property type="entry name" value="NOSIC"/>
    <property type="match status" value="1"/>
</dbReference>
<feature type="domain" description="Nop" evidence="6">
    <location>
        <begin position="294"/>
        <end position="412"/>
    </location>
</feature>
<evidence type="ECO:0000259" key="6">
    <source>
        <dbReference type="PROSITE" id="PS51358"/>
    </source>
</evidence>
<evidence type="ECO:0000256" key="5">
    <source>
        <dbReference type="ARBA" id="ARBA00040742"/>
    </source>
</evidence>
<dbReference type="KEGG" id="rsz:108811543"/>
<comment type="similarity">
    <text evidence="2">Belongs to the NOP5/NOP56 family.</text>
</comment>
<dbReference type="Gene3D" id="1.10.246.90">
    <property type="entry name" value="Nop domain"/>
    <property type="match status" value="1"/>
</dbReference>
<proteinExistence type="inferred from homology"/>
<evidence type="ECO:0000256" key="2">
    <source>
        <dbReference type="ARBA" id="ARBA00009211"/>
    </source>
</evidence>
<dbReference type="PANTHER" id="PTHR10894">
    <property type="entry name" value="NUCLEOLAR PROTEIN 5 NUCLEOLAR PROTEIN NOP5 NOP58"/>
    <property type="match status" value="1"/>
</dbReference>
<dbReference type="InterPro" id="IPR045056">
    <property type="entry name" value="Nop56/Nop58"/>
</dbReference>
<dbReference type="InterPro" id="IPR012976">
    <property type="entry name" value="NOSIC"/>
</dbReference>
<dbReference type="GO" id="GO:0042254">
    <property type="term" value="P:ribosome biogenesis"/>
    <property type="evidence" value="ECO:0007669"/>
    <property type="project" value="UniProtKB-KW"/>
</dbReference>
<dbReference type="Gene3D" id="1.10.287.4070">
    <property type="match status" value="1"/>
</dbReference>
<dbReference type="InterPro" id="IPR036070">
    <property type="entry name" value="Nop_dom_sf"/>
</dbReference>
<dbReference type="InterPro" id="IPR042239">
    <property type="entry name" value="Nop_C"/>
</dbReference>
<dbReference type="KEGG" id="rsz:130496674"/>
<dbReference type="GeneID" id="108811543"/>
<keyword evidence="4" id="KW-0539">Nucleus</keyword>
<keyword evidence="3" id="KW-0690">Ribosome biogenesis</keyword>
<dbReference type="RefSeq" id="XP_056844943.1">
    <property type="nucleotide sequence ID" value="XM_056988963.1"/>
</dbReference>